<dbReference type="Pfam" id="PF02498">
    <property type="entry name" value="Bro-N"/>
    <property type="match status" value="1"/>
</dbReference>
<gene>
    <name evidence="2" type="ORF">F4W09_02270</name>
</gene>
<protein>
    <submittedName>
        <fullName evidence="2">Alpha/beta hydrolase</fullName>
    </submittedName>
</protein>
<sequence length="272" mass="31570">MNNLVFNALELHPVQQNDNQIWITSSELARALGYARADAVTKIYDRNLDEFTEDMTQVISNPQTPNLGLRIFNLRGCYLITFFARTPVAKEFRKWVLDILEKESKPKVLTDIRDRIQLAEAVGVLVSKSNFNTVEVYKMINQRFDVNKVDEIPLKTLPYAVEYVHNLTAVVARSNELQRQEQKQIQKLVEAVINQNFKMMNVWNALRFLNMQDYLKYTSLIVRANELALDVSRRYNMRGSNSQPLISKDFRVVNMSNGEIMDTNPNWFNAEA</sequence>
<dbReference type="InterPro" id="IPR003497">
    <property type="entry name" value="BRO_N_domain"/>
</dbReference>
<dbReference type="PROSITE" id="PS51750">
    <property type="entry name" value="BRO_N"/>
    <property type="match status" value="1"/>
</dbReference>
<dbReference type="Proteomes" id="UP000325788">
    <property type="component" value="Unassembled WGS sequence"/>
</dbReference>
<organism evidence="2 3">
    <name type="scientific">Acinetobacter tandoii</name>
    <dbReference type="NCBI Taxonomy" id="202954"/>
    <lineage>
        <taxon>Bacteria</taxon>
        <taxon>Pseudomonadati</taxon>
        <taxon>Pseudomonadota</taxon>
        <taxon>Gammaproteobacteria</taxon>
        <taxon>Moraxellales</taxon>
        <taxon>Moraxellaceae</taxon>
        <taxon>Acinetobacter</taxon>
    </lineage>
</organism>
<reference evidence="2 3" key="1">
    <citation type="submission" date="2019-09" db="EMBL/GenBank/DDBJ databases">
        <title>Draft genome sequence of Acinetobacter tandoii W4-4-4 isolated from environmental water sample.</title>
        <authorList>
            <person name="Wee S.K."/>
            <person name="Yan B."/>
            <person name="Mustaffa S.B."/>
            <person name="Yap E.P.H."/>
        </authorList>
    </citation>
    <scope>NUCLEOTIDE SEQUENCE [LARGE SCALE GENOMIC DNA]</scope>
    <source>
        <strain evidence="2 3">W4-4-4</strain>
    </source>
</reference>
<evidence type="ECO:0000313" key="2">
    <source>
        <dbReference type="EMBL" id="KAB1859969.1"/>
    </source>
</evidence>
<keyword evidence="2" id="KW-0378">Hydrolase</keyword>
<dbReference type="RefSeq" id="WP_151503881.1">
    <property type="nucleotide sequence ID" value="NZ_VXLD01000001.1"/>
</dbReference>
<dbReference type="EMBL" id="VXLD01000001">
    <property type="protein sequence ID" value="KAB1859969.1"/>
    <property type="molecule type" value="Genomic_DNA"/>
</dbReference>
<proteinExistence type="predicted"/>
<evidence type="ECO:0000313" key="3">
    <source>
        <dbReference type="Proteomes" id="UP000325788"/>
    </source>
</evidence>
<feature type="domain" description="Bro-N" evidence="1">
    <location>
        <begin position="1"/>
        <end position="116"/>
    </location>
</feature>
<evidence type="ECO:0000259" key="1">
    <source>
        <dbReference type="PROSITE" id="PS51750"/>
    </source>
</evidence>
<accession>A0A5N4WVT4</accession>
<name>A0A5N4WVT4_9GAMM</name>
<dbReference type="GO" id="GO:0016787">
    <property type="term" value="F:hydrolase activity"/>
    <property type="evidence" value="ECO:0007669"/>
    <property type="project" value="UniProtKB-KW"/>
</dbReference>
<dbReference type="AlphaFoldDB" id="A0A5N4WVT4"/>
<dbReference type="SMART" id="SM01040">
    <property type="entry name" value="Bro-N"/>
    <property type="match status" value="1"/>
</dbReference>
<comment type="caution">
    <text evidence="2">The sequence shown here is derived from an EMBL/GenBank/DDBJ whole genome shotgun (WGS) entry which is preliminary data.</text>
</comment>